<dbReference type="EMBL" id="CAXAMN010025918">
    <property type="protein sequence ID" value="CAK9099187.1"/>
    <property type="molecule type" value="Genomic_DNA"/>
</dbReference>
<dbReference type="Gene3D" id="1.10.287.70">
    <property type="match status" value="1"/>
</dbReference>
<keyword evidence="2 7" id="KW-0812">Transmembrane</keyword>
<evidence type="ECO:0000256" key="7">
    <source>
        <dbReference type="SAM" id="Phobius"/>
    </source>
</evidence>
<keyword evidence="11" id="KW-1185">Reference proteome</keyword>
<reference evidence="9 11" key="1">
    <citation type="submission" date="2024-02" db="EMBL/GenBank/DDBJ databases">
        <authorList>
            <person name="Chen Y."/>
            <person name="Shah S."/>
            <person name="Dougan E. K."/>
            <person name="Thang M."/>
            <person name="Chan C."/>
        </authorList>
    </citation>
    <scope>NUCLEOTIDE SEQUENCE [LARGE SCALE GENOMIC DNA]</scope>
</reference>
<dbReference type="Pfam" id="PF13499">
    <property type="entry name" value="EF-hand_7"/>
    <property type="match status" value="1"/>
</dbReference>
<evidence type="ECO:0000256" key="2">
    <source>
        <dbReference type="ARBA" id="ARBA00022692"/>
    </source>
</evidence>
<dbReference type="PANTHER" id="PTHR10037">
    <property type="entry name" value="VOLTAGE-GATED CATION CHANNEL CALCIUM AND SODIUM"/>
    <property type="match status" value="1"/>
</dbReference>
<feature type="transmembrane region" description="Helical" evidence="7">
    <location>
        <begin position="413"/>
        <end position="429"/>
    </location>
</feature>
<dbReference type="SMART" id="SM00054">
    <property type="entry name" value="EFh"/>
    <property type="match status" value="2"/>
</dbReference>
<evidence type="ECO:0000256" key="6">
    <source>
        <dbReference type="SAM" id="MobiDB-lite"/>
    </source>
</evidence>
<keyword evidence="4 7" id="KW-1133">Transmembrane helix</keyword>
<evidence type="ECO:0000256" key="3">
    <source>
        <dbReference type="ARBA" id="ARBA00022837"/>
    </source>
</evidence>
<dbReference type="InterPro" id="IPR002048">
    <property type="entry name" value="EF_hand_dom"/>
</dbReference>
<dbReference type="CDD" id="cd00051">
    <property type="entry name" value="EFh"/>
    <property type="match status" value="1"/>
</dbReference>
<name>A0ABP0REL3_9DINO</name>
<feature type="compositionally biased region" description="Polar residues" evidence="6">
    <location>
        <begin position="62"/>
        <end position="80"/>
    </location>
</feature>
<dbReference type="Proteomes" id="UP001642484">
    <property type="component" value="Unassembled WGS sequence"/>
</dbReference>
<dbReference type="Gene3D" id="1.10.238.10">
    <property type="entry name" value="EF-hand"/>
    <property type="match status" value="1"/>
</dbReference>
<dbReference type="InterPro" id="IPR043203">
    <property type="entry name" value="VGCC_Ca_Na"/>
</dbReference>
<evidence type="ECO:0000313" key="11">
    <source>
        <dbReference type="Proteomes" id="UP001642484"/>
    </source>
</evidence>
<dbReference type="Pfam" id="PF00520">
    <property type="entry name" value="Ion_trans"/>
    <property type="match status" value="1"/>
</dbReference>
<dbReference type="InterPro" id="IPR018247">
    <property type="entry name" value="EF_Hand_1_Ca_BS"/>
</dbReference>
<gene>
    <name evidence="9" type="ORF">CCMP2556_LOCUS46861</name>
    <name evidence="10" type="ORF">CCMP2556_LOCUS46948</name>
</gene>
<evidence type="ECO:0000256" key="4">
    <source>
        <dbReference type="ARBA" id="ARBA00022989"/>
    </source>
</evidence>
<feature type="transmembrane region" description="Helical" evidence="7">
    <location>
        <begin position="449"/>
        <end position="470"/>
    </location>
</feature>
<evidence type="ECO:0000259" key="8">
    <source>
        <dbReference type="PROSITE" id="PS50222"/>
    </source>
</evidence>
<dbReference type="SUPFAM" id="SSF47473">
    <property type="entry name" value="EF-hand"/>
    <property type="match status" value="1"/>
</dbReference>
<proteinExistence type="predicted"/>
<dbReference type="InterPro" id="IPR011992">
    <property type="entry name" value="EF-hand-dom_pair"/>
</dbReference>
<feature type="region of interest" description="Disordered" evidence="6">
    <location>
        <begin position="59"/>
        <end position="91"/>
    </location>
</feature>
<keyword evidence="3" id="KW-0106">Calcium</keyword>
<evidence type="ECO:0000313" key="9">
    <source>
        <dbReference type="EMBL" id="CAK9099015.1"/>
    </source>
</evidence>
<dbReference type="PROSITE" id="PS00018">
    <property type="entry name" value="EF_HAND_1"/>
    <property type="match status" value="2"/>
</dbReference>
<accession>A0ABP0REL3</accession>
<feature type="transmembrane region" description="Helical" evidence="7">
    <location>
        <begin position="376"/>
        <end position="401"/>
    </location>
</feature>
<feature type="domain" description="EF-hand" evidence="8">
    <location>
        <begin position="531"/>
        <end position="566"/>
    </location>
</feature>
<dbReference type="Gene3D" id="1.20.120.350">
    <property type="entry name" value="Voltage-gated potassium channels. Chain C"/>
    <property type="match status" value="1"/>
</dbReference>
<evidence type="ECO:0000256" key="1">
    <source>
        <dbReference type="ARBA" id="ARBA00004141"/>
    </source>
</evidence>
<protein>
    <recommendedName>
        <fullName evidence="8">EF-hand domain-containing protein</fullName>
    </recommendedName>
</protein>
<dbReference type="PANTHER" id="PTHR10037:SF293">
    <property type="entry name" value="EF-HAND DOMAIN-CONTAINING PROTEIN"/>
    <property type="match status" value="1"/>
</dbReference>
<dbReference type="EMBL" id="CAXAMN010025906">
    <property type="protein sequence ID" value="CAK9099015.1"/>
    <property type="molecule type" value="Genomic_DNA"/>
</dbReference>
<comment type="caution">
    <text evidence="9">The sequence shown here is derived from an EMBL/GenBank/DDBJ whole genome shotgun (WGS) entry which is preliminary data.</text>
</comment>
<evidence type="ECO:0000313" key="10">
    <source>
        <dbReference type="EMBL" id="CAK9099187.1"/>
    </source>
</evidence>
<dbReference type="InterPro" id="IPR027359">
    <property type="entry name" value="Volt_channel_dom_sf"/>
</dbReference>
<sequence length="612" mass="68762">MAMDAGDLQFLRSYLQTEFGALRRELSEISQRLPHKAHEPMSKDVFERRVSNVVMKLERSDSQSLSPNPITNTRRISFNGLSPRPPLSTQPTIEVKTPETHHFDSNEVESVRDEDEEDEDAVQVTHVGDSFPDLVVDEVSMPSLPGSMPDKGSLAKTPSKRFAQSSVASQKWAESMESSQQKLNIFEHKVEKGDAFGRGMGLVTTAQDKAKTTTFKSTFHAKCHKLVTSSNFELLTIFLISSSALQIGLSTNWMAENLVGDTSEVHRVIEVVYCIIFTVELTLRLVAYRLEFFTQVGWAWNVFDLILVSVQLLEELLMAISAGESVGALHQMSPTTLLRIARILRAVRVLRVLRIALMAEDLRLLVSCLLYCSKPFFWTVVLLGLMIYIVAIYLTQIVLVYRVESNVGHSLEPLFGNVPVSMLSLFQGMTGGLDWGGMVSPILEEISTLAAFLLVLFMAFAILGVMNVVTGTFVQNAICRAEEVKDMQRAMKARRLFKSLDDDETGQISFKEILNHTKDREVLAFFRDLDIEPSEAKFLFDMLDINQSGSIDFEEFLNGCIRLQGPAKAIDMLVVTRETRLAFEQLSGHMRRFQAELSILTEKLMGWKGEAH</sequence>
<organism evidence="9 11">
    <name type="scientific">Durusdinium trenchii</name>
    <dbReference type="NCBI Taxonomy" id="1381693"/>
    <lineage>
        <taxon>Eukaryota</taxon>
        <taxon>Sar</taxon>
        <taxon>Alveolata</taxon>
        <taxon>Dinophyceae</taxon>
        <taxon>Suessiales</taxon>
        <taxon>Symbiodiniaceae</taxon>
        <taxon>Durusdinium</taxon>
    </lineage>
</organism>
<comment type="subcellular location">
    <subcellularLocation>
        <location evidence="1">Membrane</location>
        <topology evidence="1">Multi-pass membrane protein</topology>
    </subcellularLocation>
</comment>
<dbReference type="SUPFAM" id="SSF81324">
    <property type="entry name" value="Voltage-gated potassium channels"/>
    <property type="match status" value="1"/>
</dbReference>
<feature type="domain" description="EF-hand" evidence="8">
    <location>
        <begin position="488"/>
        <end position="523"/>
    </location>
</feature>
<dbReference type="PROSITE" id="PS50222">
    <property type="entry name" value="EF_HAND_2"/>
    <property type="match status" value="2"/>
</dbReference>
<dbReference type="InterPro" id="IPR005821">
    <property type="entry name" value="Ion_trans_dom"/>
</dbReference>
<keyword evidence="5 7" id="KW-0472">Membrane</keyword>
<evidence type="ECO:0000256" key="5">
    <source>
        <dbReference type="ARBA" id="ARBA00023136"/>
    </source>
</evidence>